<feature type="domain" description="Amidohydrolase-related" evidence="2">
    <location>
        <begin position="13"/>
        <end position="341"/>
    </location>
</feature>
<keyword evidence="4" id="KW-1185">Reference proteome</keyword>
<protein>
    <submittedName>
        <fullName evidence="3">Amidohydrolase family protein</fullName>
    </submittedName>
</protein>
<organism evidence="3 4">
    <name type="scientific">Pelagerythrobacter marensis</name>
    <dbReference type="NCBI Taxonomy" id="543877"/>
    <lineage>
        <taxon>Bacteria</taxon>
        <taxon>Pseudomonadati</taxon>
        <taxon>Pseudomonadota</taxon>
        <taxon>Alphaproteobacteria</taxon>
        <taxon>Sphingomonadales</taxon>
        <taxon>Erythrobacteraceae</taxon>
        <taxon>Pelagerythrobacter</taxon>
    </lineage>
</organism>
<dbReference type="InterPro" id="IPR032466">
    <property type="entry name" value="Metal_Hydrolase"/>
</dbReference>
<dbReference type="Proteomes" id="UP001335183">
    <property type="component" value="Chromosome"/>
</dbReference>
<dbReference type="EMBL" id="CP144918">
    <property type="protein sequence ID" value="WWA46903.1"/>
    <property type="molecule type" value="Genomic_DNA"/>
</dbReference>
<name>A0ABZ2D1I5_9SPHN</name>
<dbReference type="RefSeq" id="WP_338445795.1">
    <property type="nucleotide sequence ID" value="NZ_CP144918.1"/>
</dbReference>
<sequence>MTEAILDPDLPIIDPHHHLWDLRPLLPAFPEPRHPFLEAIAGAAYYTFDQLHADTASGHNVLATVFMECGAFYDAGRSEPFRPVGEVEFVNGVAAQGASGAYGAWRPCAAIVGHADLTRGAAAGEVLDALQAASSRFVGIRHSGAWDADPEVLGPPFHAPEGLFGEARFREGFAELGRRGLTFDAWVLEPQLGDVIALARAFPDQPIVLDHCGTPLGIASYRGKLPERFAHWRESIRALAACENVTVKLGGLAMAFCGMPEEGPAAGLDSQALARLWQPYVETCIEAFGPARAMFESNYPVDRWGATYPVLWNAFKRLAAGASETEKRDLFAGTAARVYGLEALLALRLRNGNLDKPVRAR</sequence>
<evidence type="ECO:0000259" key="2">
    <source>
        <dbReference type="Pfam" id="PF04909"/>
    </source>
</evidence>
<comment type="similarity">
    <text evidence="1">Belongs to the metallo-dependent hydrolases superfamily.</text>
</comment>
<dbReference type="PANTHER" id="PTHR43569">
    <property type="entry name" value="AMIDOHYDROLASE"/>
    <property type="match status" value="1"/>
</dbReference>
<evidence type="ECO:0000313" key="4">
    <source>
        <dbReference type="Proteomes" id="UP001335183"/>
    </source>
</evidence>
<dbReference type="InterPro" id="IPR052350">
    <property type="entry name" value="Metallo-dep_Lactonases"/>
</dbReference>
<reference evidence="3 4" key="1">
    <citation type="submission" date="2024-02" db="EMBL/GenBank/DDBJ databases">
        <title>The whole genome sequence of five bacterial samples isolated from Abu Dhabi Sabkha-shore region.</title>
        <authorList>
            <person name="Sudalaimuthuasari N."/>
            <person name="Sarfraz B."/>
            <person name="Tuyisabe J.D."/>
            <person name="Mugisha Ntwali L.D.M."/>
            <person name="Ali A.I.A.A."/>
            <person name="Almansoori S.Z.A."/>
            <person name="Alajami H.S.A."/>
            <person name="Almeqbaali A.A.S."/>
            <person name="Kundu B."/>
            <person name="Saeed E.E."/>
            <person name="Sukumarinath V."/>
            <person name="Mishra A.K."/>
            <person name="Hazzouri K.M."/>
            <person name="Almaskari R."/>
            <person name="Sharma A.K."/>
            <person name="Amiri K.M.A."/>
        </authorList>
    </citation>
    <scope>NUCLEOTIDE SEQUENCE [LARGE SCALE GENOMIC DNA]</scope>
    <source>
        <strain evidence="4">kcgeb_sd</strain>
    </source>
</reference>
<dbReference type="Gene3D" id="3.20.20.140">
    <property type="entry name" value="Metal-dependent hydrolases"/>
    <property type="match status" value="1"/>
</dbReference>
<dbReference type="SUPFAM" id="SSF51556">
    <property type="entry name" value="Metallo-dependent hydrolases"/>
    <property type="match status" value="1"/>
</dbReference>
<dbReference type="InterPro" id="IPR006680">
    <property type="entry name" value="Amidohydro-rel"/>
</dbReference>
<dbReference type="Pfam" id="PF04909">
    <property type="entry name" value="Amidohydro_2"/>
    <property type="match status" value="1"/>
</dbReference>
<dbReference type="PANTHER" id="PTHR43569:SF1">
    <property type="entry name" value="BLL3371 PROTEIN"/>
    <property type="match status" value="1"/>
</dbReference>
<evidence type="ECO:0000256" key="1">
    <source>
        <dbReference type="ARBA" id="ARBA00038310"/>
    </source>
</evidence>
<gene>
    <name evidence="3" type="ORF">V5F89_11650</name>
</gene>
<accession>A0ABZ2D1I5</accession>
<evidence type="ECO:0000313" key="3">
    <source>
        <dbReference type="EMBL" id="WWA46903.1"/>
    </source>
</evidence>
<proteinExistence type="inferred from homology"/>